<organism evidence="3 4">
    <name type="scientific">Acetohalobium arabaticum (strain ATCC 49924 / DSM 5501 / Z-7288)</name>
    <dbReference type="NCBI Taxonomy" id="574087"/>
    <lineage>
        <taxon>Bacteria</taxon>
        <taxon>Bacillati</taxon>
        <taxon>Bacillota</taxon>
        <taxon>Clostridia</taxon>
        <taxon>Halanaerobiales</taxon>
        <taxon>Halobacteroidaceae</taxon>
        <taxon>Acetohalobium</taxon>
    </lineage>
</organism>
<feature type="domain" description="Nucleoside transporter/FeoB GTPase Gate" evidence="2">
    <location>
        <begin position="19"/>
        <end position="102"/>
    </location>
</feature>
<dbReference type="STRING" id="574087.Acear_1778"/>
<feature type="transmembrane region" description="Helical" evidence="1">
    <location>
        <begin position="15"/>
        <end position="35"/>
    </location>
</feature>
<proteinExistence type="predicted"/>
<keyword evidence="1" id="KW-0812">Transmembrane</keyword>
<gene>
    <name evidence="3" type="ordered locus">Acear_1778</name>
</gene>
<feature type="transmembrane region" description="Helical" evidence="1">
    <location>
        <begin position="117"/>
        <end position="135"/>
    </location>
</feature>
<accession>D9QRZ2</accession>
<dbReference type="AlphaFoldDB" id="D9QRZ2"/>
<dbReference type="KEGG" id="aar:Acear_1778"/>
<evidence type="ECO:0000313" key="3">
    <source>
        <dbReference type="EMBL" id="ADL13283.1"/>
    </source>
</evidence>
<reference evidence="3 4" key="1">
    <citation type="journal article" date="2010" name="Stand. Genomic Sci.">
        <title>Complete genome sequence of Acetohalobium arabaticum type strain (Z-7288).</title>
        <authorList>
            <person name="Sikorski J."/>
            <person name="Lapidus A."/>
            <person name="Chertkov O."/>
            <person name="Lucas S."/>
            <person name="Copeland A."/>
            <person name="Glavina Del Rio T."/>
            <person name="Nolan M."/>
            <person name="Tice H."/>
            <person name="Cheng J.F."/>
            <person name="Han C."/>
            <person name="Brambilla E."/>
            <person name="Pitluck S."/>
            <person name="Liolios K."/>
            <person name="Ivanova N."/>
            <person name="Mavromatis K."/>
            <person name="Mikhailova N."/>
            <person name="Pati A."/>
            <person name="Bruce D."/>
            <person name="Detter C."/>
            <person name="Tapia R."/>
            <person name="Goodwin L."/>
            <person name="Chen A."/>
            <person name="Palaniappan K."/>
            <person name="Land M."/>
            <person name="Hauser L."/>
            <person name="Chang Y.J."/>
            <person name="Jeffries C.D."/>
            <person name="Rohde M."/>
            <person name="Goker M."/>
            <person name="Spring S."/>
            <person name="Woyke T."/>
            <person name="Bristow J."/>
            <person name="Eisen J.A."/>
            <person name="Markowitz V."/>
            <person name="Hugenholtz P."/>
            <person name="Kyrpides N.C."/>
            <person name="Klenk H.P."/>
        </authorList>
    </citation>
    <scope>NUCLEOTIDE SEQUENCE [LARGE SCALE GENOMIC DNA]</scope>
    <source>
        <strain evidence="4">ATCC 49924 / DSM 5501 / Z-7288</strain>
    </source>
</reference>
<dbReference type="Pfam" id="PF07670">
    <property type="entry name" value="Gate"/>
    <property type="match status" value="1"/>
</dbReference>
<protein>
    <submittedName>
        <fullName evidence="3">Nucleoside recognition domain protein</fullName>
    </submittedName>
</protein>
<dbReference type="eggNOG" id="COG0370">
    <property type="taxonomic scope" value="Bacteria"/>
</dbReference>
<evidence type="ECO:0000259" key="2">
    <source>
        <dbReference type="Pfam" id="PF07670"/>
    </source>
</evidence>
<keyword evidence="1" id="KW-1133">Transmembrane helix</keyword>
<keyword evidence="1" id="KW-0472">Membrane</keyword>
<name>D9QRZ2_ACEAZ</name>
<dbReference type="InterPro" id="IPR011642">
    <property type="entry name" value="Gate_dom"/>
</dbReference>
<dbReference type="EMBL" id="CP002105">
    <property type="protein sequence ID" value="ADL13283.1"/>
    <property type="molecule type" value="Genomic_DNA"/>
</dbReference>
<sequence>MIGQDTIKRGLQKGWNTYLTLVKIIIPVHILVTILKYTPLIEILATWVAPVMKHLGLSGEAILALISGYLLNNYAALGVVTGLDFSIREITILGTMLGISHALIIEAAVIKRIKVKILPLVCLRILVSLLTGYILNLLL</sequence>
<dbReference type="Proteomes" id="UP000001661">
    <property type="component" value="Chromosome"/>
</dbReference>
<feature type="transmembrane region" description="Helical" evidence="1">
    <location>
        <begin position="90"/>
        <end position="110"/>
    </location>
</feature>
<keyword evidence="4" id="KW-1185">Reference proteome</keyword>
<dbReference type="RefSeq" id="WP_013278728.1">
    <property type="nucleotide sequence ID" value="NC_014378.1"/>
</dbReference>
<evidence type="ECO:0000256" key="1">
    <source>
        <dbReference type="SAM" id="Phobius"/>
    </source>
</evidence>
<evidence type="ECO:0000313" key="4">
    <source>
        <dbReference type="Proteomes" id="UP000001661"/>
    </source>
</evidence>
<dbReference type="HOGENOM" id="CLU_151192_0_0_9"/>